<evidence type="ECO:0000313" key="1">
    <source>
        <dbReference type="EMBL" id="TXC92806.1"/>
    </source>
</evidence>
<dbReference type="SUPFAM" id="SSF56059">
    <property type="entry name" value="Glutathione synthetase ATP-binding domain-like"/>
    <property type="match status" value="1"/>
</dbReference>
<dbReference type="RefSeq" id="WP_146945668.1">
    <property type="nucleotide sequence ID" value="NZ_VOQF01000001.1"/>
</dbReference>
<name>A0A5C6W4F1_9BACI</name>
<accession>A0A5C6W4F1</accession>
<protein>
    <submittedName>
        <fullName evidence="1">YheC/YheD family protein</fullName>
    </submittedName>
</protein>
<evidence type="ECO:0000313" key="2">
    <source>
        <dbReference type="Proteomes" id="UP000321363"/>
    </source>
</evidence>
<dbReference type="EMBL" id="VOQF01000001">
    <property type="protein sequence ID" value="TXC92806.1"/>
    <property type="molecule type" value="Genomic_DNA"/>
</dbReference>
<dbReference type="Gene3D" id="3.30.470.20">
    <property type="entry name" value="ATP-grasp fold, B domain"/>
    <property type="match status" value="1"/>
</dbReference>
<dbReference type="AlphaFoldDB" id="A0A5C6W4F1"/>
<comment type="caution">
    <text evidence="1">The sequence shown here is derived from an EMBL/GenBank/DDBJ whole genome shotgun (WGS) entry which is preliminary data.</text>
</comment>
<dbReference type="InterPro" id="IPR026838">
    <property type="entry name" value="YheC/D"/>
</dbReference>
<sequence length="339" mass="39844">MTLIGMLHRRKSPYVLKRAYAYAAVSKMENVEFFYFSFESVNFQEGKISGWVYDDREWKRKDMSFPDVVINSCSPRNKREYQITRKLKKQCLFTSYSVGNKMSVHKKIVKAKQFSDFIIPSYYIKSGKEALPHFSNNEKLVLKSLSGKHGKGVLFIECIETQRFKVVVGSEVKIYSEDELVLYIDDLIKEKKYMLQPFIECKTKAGLTYDFRLHVQKNGQGIWEINLIYPRISGSSRLVSNVSSGGYRGELDSFLKDEFDEDYFNMKRLLEQFTLSFTKHFESLYSKEFDELGIDVGLDSNKKLWIYEVNWRPGAKFREFEVAKKMIPYCLFLIRKNNS</sequence>
<gene>
    <name evidence="1" type="ORF">FS935_00980</name>
</gene>
<keyword evidence="2" id="KW-1185">Reference proteome</keyword>
<dbReference type="OrthoDB" id="7869153at2"/>
<dbReference type="Proteomes" id="UP000321363">
    <property type="component" value="Unassembled WGS sequence"/>
</dbReference>
<organism evidence="1 2">
    <name type="scientific">Metabacillus litoralis</name>
    <dbReference type="NCBI Taxonomy" id="152268"/>
    <lineage>
        <taxon>Bacteria</taxon>
        <taxon>Bacillati</taxon>
        <taxon>Bacillota</taxon>
        <taxon>Bacilli</taxon>
        <taxon>Bacillales</taxon>
        <taxon>Bacillaceae</taxon>
        <taxon>Metabacillus</taxon>
    </lineage>
</organism>
<dbReference type="Pfam" id="PF14398">
    <property type="entry name" value="ATPgrasp_YheCD"/>
    <property type="match status" value="1"/>
</dbReference>
<reference evidence="1 2" key="1">
    <citation type="journal article" date="2005" name="Int. J. Syst. Evol. Microbiol.">
        <title>Bacillus litoralis sp. nov., isolated from a tidal flat of the Yellow Sea in Korea.</title>
        <authorList>
            <person name="Yoon J.H."/>
            <person name="Oh T.K."/>
        </authorList>
    </citation>
    <scope>NUCLEOTIDE SEQUENCE [LARGE SCALE GENOMIC DNA]</scope>
    <source>
        <strain evidence="1 2">SW-211</strain>
    </source>
</reference>
<proteinExistence type="predicted"/>